<feature type="compositionally biased region" description="Acidic residues" evidence="4">
    <location>
        <begin position="1187"/>
        <end position="1199"/>
    </location>
</feature>
<keyword evidence="6" id="KW-1185">Reference proteome</keyword>
<dbReference type="GO" id="GO:0000993">
    <property type="term" value="F:RNA polymerase II complex binding"/>
    <property type="evidence" value="ECO:0007669"/>
    <property type="project" value="TreeGrafter"/>
</dbReference>
<dbReference type="OrthoDB" id="343875at2759"/>
<name>A0A5C5FUD4_9BASI</name>
<dbReference type="Pfam" id="PF13432">
    <property type="entry name" value="TPR_16"/>
    <property type="match status" value="3"/>
</dbReference>
<dbReference type="PANTHER" id="PTHR14027:SF2">
    <property type="entry name" value="RNA POLYMERASE-ASSOCIATED PROTEIN CTR9 HOMOLOG"/>
    <property type="match status" value="1"/>
</dbReference>
<feature type="compositionally biased region" description="Basic and acidic residues" evidence="4">
    <location>
        <begin position="1098"/>
        <end position="1121"/>
    </location>
</feature>
<evidence type="ECO:0000256" key="4">
    <source>
        <dbReference type="SAM" id="MobiDB-lite"/>
    </source>
</evidence>
<dbReference type="STRING" id="5288.A0A5C5FUD4"/>
<evidence type="ECO:0000256" key="2">
    <source>
        <dbReference type="ARBA" id="ARBA00022803"/>
    </source>
</evidence>
<dbReference type="GO" id="GO:0006368">
    <property type="term" value="P:transcription elongation by RNA polymerase II"/>
    <property type="evidence" value="ECO:0007669"/>
    <property type="project" value="TreeGrafter"/>
</dbReference>
<evidence type="ECO:0000256" key="3">
    <source>
        <dbReference type="PROSITE-ProRule" id="PRU00339"/>
    </source>
</evidence>
<evidence type="ECO:0000256" key="1">
    <source>
        <dbReference type="ARBA" id="ARBA00022737"/>
    </source>
</evidence>
<reference evidence="5 6" key="1">
    <citation type="submission" date="2019-03" db="EMBL/GenBank/DDBJ databases">
        <title>Rhodosporidium diobovatum UCD-FST 08-225 genome sequencing, assembly, and annotation.</title>
        <authorList>
            <person name="Fakankun I.U."/>
            <person name="Fristensky B."/>
            <person name="Levin D.B."/>
        </authorList>
    </citation>
    <scope>NUCLEOTIDE SEQUENCE [LARGE SCALE GENOMIC DNA]</scope>
    <source>
        <strain evidence="5 6">UCD-FST 08-225</strain>
    </source>
</reference>
<dbReference type="GO" id="GO:0006355">
    <property type="term" value="P:regulation of DNA-templated transcription"/>
    <property type="evidence" value="ECO:0007669"/>
    <property type="project" value="InterPro"/>
</dbReference>
<feature type="region of interest" description="Disordered" evidence="4">
    <location>
        <begin position="1096"/>
        <end position="1121"/>
    </location>
</feature>
<dbReference type="PANTHER" id="PTHR14027">
    <property type="entry name" value="RNA POLYMERASE-ASSOCIATED PROTEIN CTR9"/>
    <property type="match status" value="1"/>
</dbReference>
<feature type="region of interest" description="Disordered" evidence="4">
    <location>
        <begin position="1153"/>
        <end position="1264"/>
    </location>
</feature>
<dbReference type="SUPFAM" id="SSF48452">
    <property type="entry name" value="TPR-like"/>
    <property type="match status" value="3"/>
</dbReference>
<accession>A0A5C5FUD4</accession>
<feature type="repeat" description="TPR" evidence="3">
    <location>
        <begin position="931"/>
        <end position="964"/>
    </location>
</feature>
<dbReference type="InterPro" id="IPR019734">
    <property type="entry name" value="TPR_rpt"/>
</dbReference>
<feature type="repeat" description="TPR" evidence="3">
    <location>
        <begin position="255"/>
        <end position="288"/>
    </location>
</feature>
<evidence type="ECO:0008006" key="7">
    <source>
        <dbReference type="Google" id="ProtNLM"/>
    </source>
</evidence>
<dbReference type="PROSITE" id="PS50005">
    <property type="entry name" value="TPR"/>
    <property type="match status" value="2"/>
</dbReference>
<dbReference type="Proteomes" id="UP000311382">
    <property type="component" value="Unassembled WGS sequence"/>
</dbReference>
<keyword evidence="1" id="KW-0677">Repeat</keyword>
<dbReference type="SMART" id="SM00028">
    <property type="entry name" value="TPR"/>
    <property type="match status" value="7"/>
</dbReference>
<evidence type="ECO:0000313" key="5">
    <source>
        <dbReference type="EMBL" id="TNY19959.1"/>
    </source>
</evidence>
<feature type="compositionally biased region" description="Basic residues" evidence="4">
    <location>
        <begin position="1166"/>
        <end position="1181"/>
    </location>
</feature>
<dbReference type="GO" id="GO:0016593">
    <property type="term" value="C:Cdc73/Paf1 complex"/>
    <property type="evidence" value="ECO:0007669"/>
    <property type="project" value="TreeGrafter"/>
</dbReference>
<keyword evidence="2 3" id="KW-0802">TPR repeat</keyword>
<dbReference type="InterPro" id="IPR031101">
    <property type="entry name" value="Ctr9"/>
</dbReference>
<dbReference type="EMBL" id="SOZI01000080">
    <property type="protein sequence ID" value="TNY19959.1"/>
    <property type="molecule type" value="Genomic_DNA"/>
</dbReference>
<protein>
    <recommendedName>
        <fullName evidence="7">Pol II transcription elongation factor</fullName>
    </recommendedName>
</protein>
<evidence type="ECO:0000313" key="6">
    <source>
        <dbReference type="Proteomes" id="UP000311382"/>
    </source>
</evidence>
<feature type="region of interest" description="Disordered" evidence="4">
    <location>
        <begin position="128"/>
        <end position="159"/>
    </location>
</feature>
<dbReference type="Gene3D" id="1.25.40.10">
    <property type="entry name" value="Tetratricopeptide repeat domain"/>
    <property type="match status" value="4"/>
</dbReference>
<comment type="caution">
    <text evidence="5">The sequence shown here is derived from an EMBL/GenBank/DDBJ whole genome shotgun (WGS) entry which is preliminary data.</text>
</comment>
<organism evidence="5 6">
    <name type="scientific">Rhodotorula diobovata</name>
    <dbReference type="NCBI Taxonomy" id="5288"/>
    <lineage>
        <taxon>Eukaryota</taxon>
        <taxon>Fungi</taxon>
        <taxon>Dikarya</taxon>
        <taxon>Basidiomycota</taxon>
        <taxon>Pucciniomycotina</taxon>
        <taxon>Microbotryomycetes</taxon>
        <taxon>Sporidiobolales</taxon>
        <taxon>Sporidiobolaceae</taxon>
        <taxon>Rhodotorula</taxon>
    </lineage>
</organism>
<sequence length="1307" mass="141653">MDPNPGAAAPLPPPPRPARGVLEVMSQQGEPIEIPLDDIFTASSSEDAIHEQLVDVARLLVDERAPVSAWLRLVHTSFSHGRTRQALYFADQALAAVHTSPLDHVPVLCLKANYHVALARKAPKQHLVNPSTGPIALPKDPHHPESLRPGAPVDPAASPKPLLKQDYLTRAGHDLANAEALDPNNKVVRDIKAAWLLASGQLDLASKTWEAILADEPNHLMALMGRARIQFSQRAFRPALKTYQQVLALRPDFLPDPRIGIGLCFWMLGDRDKARRAWERSMAVNPSNKSPSAALLLGLLHVNASKDPLHPGGSPARTAAYARGLALIQQAFKRDNTSPCAAAMAPLASHLVSTSSGPPGAALKLAERMLAFADARLLVAEAHLARARALDADPSTGPFAAHELEQAYARAVEANPDLVMAHLGLAGVHIRTEQFPQAIHVLEGLLRRHPRCVEALVALASIHTHLAFTFHSVSDSAGARKNAKQAYEQVLRVFAAGKDKGSSGAAGGGGLTGEDLTVAKSERVRALAADRDLYVEIARLWADDEPSVEKSLQAWLQAARIEQDRADEAAEDAAAAAVGGAGGAVKAEGDGDEGAVDPRIRNNVAVLYFNRRNGTSSAALDPSTRGQAHLVRAQAELEMAAAKLGAQLQGTFDGGETDAAVTVVGFNLAAVREALGDVEKARSEWTGLLQVHPEFVEGARGHPFPLSRVVSCERNGACADTCRLLRPHPVHPLRAAKARLALLAIKSRQRDQLDIAHTLIKEALTSQPQNPELRALYTFFLMETNQPLVARDCARATLKEVHRHDVYALCASGAVYYLEARENKSQARDAHRDRHARFTRAAEFFDKALAVAPQCAFAAQGLAIGLAEGSFGNGPAEGAPAPAAGADLAASGASAAAAAQQQPLTESQARARNTRDALNVLTKVKESINDASVYINIGHCHFQRREYDRAVENYATASRRYQHGKSATTLWYLSRAYFHKAELEQNFAALQRAIEYGHKAADLAPGDLVSKYNMALLKQTGLAILSQVAVEKRTSAELKAAYEHLQSALVLFEELQNSTADPCPYPRDIVKSRKSYASSLERRFQQFLDAQDAYEATEQGKLEQARRAREDEQRRRDEAERERLAVIQRQAEALAEQRKRMRIEAEQWAAMSKEWADADDDDEGKKRRGGGGGGKKRKSTKIKGGDEEGYSESSGEDEGEKPAKKKRAKKDKEPKAKKGGRKSKAGAAAGGDDGAEGRAMDLDEHYDEDDEDAPIRSRRRKTKSSGLVKSACVLSCLLLVRVLSLIPFAPVRACSEFIESDDDDDDE</sequence>
<proteinExistence type="predicted"/>
<gene>
    <name evidence="5" type="ORF">DMC30DRAFT_281984</name>
</gene>
<dbReference type="InterPro" id="IPR011990">
    <property type="entry name" value="TPR-like_helical_dom_sf"/>
</dbReference>